<organism evidence="2 3">
    <name type="scientific">Rhodalgimonas zhirmunskyi</name>
    <dbReference type="NCBI Taxonomy" id="2964767"/>
    <lineage>
        <taxon>Bacteria</taxon>
        <taxon>Pseudomonadati</taxon>
        <taxon>Pseudomonadota</taxon>
        <taxon>Alphaproteobacteria</taxon>
        <taxon>Rhodobacterales</taxon>
        <taxon>Roseobacteraceae</taxon>
        <taxon>Rhodalgimonas</taxon>
    </lineage>
</organism>
<dbReference type="SUPFAM" id="SSF51294">
    <property type="entry name" value="Hedgehog/intein (Hint) domain"/>
    <property type="match status" value="1"/>
</dbReference>
<dbReference type="RefSeq" id="WP_317627476.1">
    <property type="nucleotide sequence ID" value="NZ_JANFFA010000006.1"/>
</dbReference>
<reference evidence="2" key="1">
    <citation type="submission" date="2022-07" db="EMBL/GenBank/DDBJ databases">
        <authorList>
            <person name="Otstavnykh N."/>
            <person name="Isaeva M."/>
            <person name="Bystritskaya E."/>
        </authorList>
    </citation>
    <scope>NUCLEOTIDE SEQUENCE</scope>
    <source>
        <strain evidence="2">10Alg 79</strain>
    </source>
</reference>
<gene>
    <name evidence="2" type="ORF">NOI20_17185</name>
</gene>
<dbReference type="Pfam" id="PF13403">
    <property type="entry name" value="Hint_2"/>
    <property type="match status" value="1"/>
</dbReference>
<feature type="domain" description="Hedgehog/Intein (Hint)" evidence="1">
    <location>
        <begin position="170"/>
        <end position="306"/>
    </location>
</feature>
<keyword evidence="3" id="KW-1185">Reference proteome</keyword>
<dbReference type="AlphaFoldDB" id="A0AAJ1X8P3"/>
<dbReference type="InterPro" id="IPR036844">
    <property type="entry name" value="Hint_dom_sf"/>
</dbReference>
<protein>
    <submittedName>
        <fullName evidence="2">Hint domain-containing protein</fullName>
    </submittedName>
</protein>
<dbReference type="InterPro" id="IPR028992">
    <property type="entry name" value="Hedgehog/Intein_dom"/>
</dbReference>
<evidence type="ECO:0000313" key="3">
    <source>
        <dbReference type="Proteomes" id="UP001227162"/>
    </source>
</evidence>
<comment type="caution">
    <text evidence="2">The sequence shown here is derived from an EMBL/GenBank/DDBJ whole genome shotgun (WGS) entry which is preliminary data.</text>
</comment>
<evidence type="ECO:0000259" key="1">
    <source>
        <dbReference type="Pfam" id="PF13403"/>
    </source>
</evidence>
<dbReference type="EMBL" id="JANFFA010000006">
    <property type="protein sequence ID" value="MDQ2095857.1"/>
    <property type="molecule type" value="Genomic_DNA"/>
</dbReference>
<reference evidence="2" key="2">
    <citation type="submission" date="2023-04" db="EMBL/GenBank/DDBJ databases">
        <title>'Rhodoalgimonas zhirmunskyi' gen. nov., isolated from a red alga.</title>
        <authorList>
            <person name="Nedashkovskaya O.I."/>
            <person name="Otstavnykh N.Y."/>
            <person name="Bystritskaya E.P."/>
            <person name="Balabanova L.A."/>
            <person name="Isaeva M.P."/>
        </authorList>
    </citation>
    <scope>NUCLEOTIDE SEQUENCE</scope>
    <source>
        <strain evidence="2">10Alg 79</strain>
    </source>
</reference>
<accession>A0AAJ1X8P3</accession>
<dbReference type="Proteomes" id="UP001227162">
    <property type="component" value="Unassembled WGS sequence"/>
</dbReference>
<proteinExistence type="predicted"/>
<sequence length="353" mass="38671">MTWIAISEGDHHYSRPDAAIVENGVLPRGTLLIETRLSAEGRPQNLLSFERLHPQPYKFALHAIPGGGLALVVANGNDVFHTALSHDSRDRADILRISYSWDLHQRKGRLAIERPEYETVKAVTLEDAPALLAEDVVAITVDPRRRCLDRDVSFFAVSDQVEPVGPAPTLSPDVPILTQTGYQPAGTLRRGDLVDTMESGLVPVLQAVSRVVPSCGSFQPVRLRAPYFGLLQDILVAPDQRLVVGGSEVEYTFGREAVLVPARHLVNGTSAIRTSPGPVVRYCQLVMPRHESLVAAGCLVESLYLGRLRRNPDALAHSLLAGTDRAHLPEHARSSYSVVRPFEAVTLMMRRAA</sequence>
<name>A0AAJ1X8P3_9RHOB</name>
<evidence type="ECO:0000313" key="2">
    <source>
        <dbReference type="EMBL" id="MDQ2095857.1"/>
    </source>
</evidence>